<dbReference type="Proteomes" id="UP000076871">
    <property type="component" value="Unassembled WGS sequence"/>
</dbReference>
<accession>A0A165AXY1</accession>
<proteinExistence type="predicted"/>
<keyword evidence="2" id="KW-1185">Reference proteome</keyword>
<dbReference type="InParanoid" id="A0A165AXY1"/>
<name>A0A165AXY1_9APHY</name>
<dbReference type="RefSeq" id="XP_040757609.1">
    <property type="nucleotide sequence ID" value="XM_040913582.1"/>
</dbReference>
<gene>
    <name evidence="1" type="ORF">LAESUDRAFT_765140</name>
</gene>
<dbReference type="AlphaFoldDB" id="A0A165AXY1"/>
<reference evidence="1 2" key="1">
    <citation type="journal article" date="2016" name="Mol. Biol. Evol.">
        <title>Comparative Genomics of Early-Diverging Mushroom-Forming Fungi Provides Insights into the Origins of Lignocellulose Decay Capabilities.</title>
        <authorList>
            <person name="Nagy L.G."/>
            <person name="Riley R."/>
            <person name="Tritt A."/>
            <person name="Adam C."/>
            <person name="Daum C."/>
            <person name="Floudas D."/>
            <person name="Sun H."/>
            <person name="Yadav J.S."/>
            <person name="Pangilinan J."/>
            <person name="Larsson K.H."/>
            <person name="Matsuura K."/>
            <person name="Barry K."/>
            <person name="Labutti K."/>
            <person name="Kuo R."/>
            <person name="Ohm R.A."/>
            <person name="Bhattacharya S.S."/>
            <person name="Shirouzu T."/>
            <person name="Yoshinaga Y."/>
            <person name="Martin F.M."/>
            <person name="Grigoriev I.V."/>
            <person name="Hibbett D.S."/>
        </authorList>
    </citation>
    <scope>NUCLEOTIDE SEQUENCE [LARGE SCALE GENOMIC DNA]</scope>
    <source>
        <strain evidence="1 2">93-53</strain>
    </source>
</reference>
<evidence type="ECO:0000313" key="2">
    <source>
        <dbReference type="Proteomes" id="UP000076871"/>
    </source>
</evidence>
<sequence>MGDPATLLSSQCPATPVTSSCKTADSKDAVMGVIYFAWEALCEAEPLNPAVDFEFLIHEVLSALELSPPSVTEAFAHTPSNTEEVTASNSLTTSTGTDDTLLSVALASFFVVAMPVTASAALGDPVPTFEFQARAANLVAIDPPFNSDLAAMEVDPPLASMFNKPPSVKGSETIELSSND</sequence>
<evidence type="ECO:0000313" key="1">
    <source>
        <dbReference type="EMBL" id="KZS99868.1"/>
    </source>
</evidence>
<dbReference type="EMBL" id="KV427709">
    <property type="protein sequence ID" value="KZS99868.1"/>
    <property type="molecule type" value="Genomic_DNA"/>
</dbReference>
<organism evidence="1 2">
    <name type="scientific">Laetiporus sulphureus 93-53</name>
    <dbReference type="NCBI Taxonomy" id="1314785"/>
    <lineage>
        <taxon>Eukaryota</taxon>
        <taxon>Fungi</taxon>
        <taxon>Dikarya</taxon>
        <taxon>Basidiomycota</taxon>
        <taxon>Agaricomycotina</taxon>
        <taxon>Agaricomycetes</taxon>
        <taxon>Polyporales</taxon>
        <taxon>Laetiporus</taxon>
    </lineage>
</organism>
<dbReference type="GeneID" id="63830610"/>
<protein>
    <submittedName>
        <fullName evidence="1">Uncharacterized protein</fullName>
    </submittedName>
</protein>